<keyword evidence="2" id="KW-0378">Hydrolase</keyword>
<gene>
    <name evidence="4" type="ORF">DL238_01210</name>
</gene>
<dbReference type="AlphaFoldDB" id="A0A395LHL1"/>
<dbReference type="PROSITE" id="PS51462">
    <property type="entry name" value="NUDIX"/>
    <property type="match status" value="1"/>
</dbReference>
<dbReference type="Pfam" id="PF00293">
    <property type="entry name" value="NUDIX"/>
    <property type="match status" value="1"/>
</dbReference>
<dbReference type="RefSeq" id="WP_115490597.1">
    <property type="nucleotide sequence ID" value="NZ_JACHWW010000001.1"/>
</dbReference>
<dbReference type="EMBL" id="QRBB01000001">
    <property type="protein sequence ID" value="RDS76363.1"/>
    <property type="molecule type" value="Genomic_DNA"/>
</dbReference>
<sequence length="141" mass="15172">MGEAQTILRIAVAIIRDEAGRVLLVRKAGTRAFMQPGGKIEAGERPDAALCRELAEELRLQVSSADLRYIGEAEAPAANEPDTFVHAEIFEIAQCGPIVIAAEIAEAAWVDPDRPATIALAPLTRDHILPLVEQVHGMDLS</sequence>
<accession>A0A395LHL1</accession>
<dbReference type="OrthoDB" id="8480561at2"/>
<dbReference type="Proteomes" id="UP000254101">
    <property type="component" value="Unassembled WGS sequence"/>
</dbReference>
<dbReference type="Gene3D" id="3.90.79.10">
    <property type="entry name" value="Nucleoside Triphosphate Pyrophosphohydrolase"/>
    <property type="match status" value="1"/>
</dbReference>
<organism evidence="4 5">
    <name type="scientific">Alteriqipengyuania lutimaris</name>
    <dbReference type="NCBI Taxonomy" id="1538146"/>
    <lineage>
        <taxon>Bacteria</taxon>
        <taxon>Pseudomonadati</taxon>
        <taxon>Pseudomonadota</taxon>
        <taxon>Alphaproteobacteria</taxon>
        <taxon>Sphingomonadales</taxon>
        <taxon>Erythrobacteraceae</taxon>
        <taxon>Alteriqipengyuania</taxon>
    </lineage>
</organism>
<evidence type="ECO:0000259" key="3">
    <source>
        <dbReference type="PROSITE" id="PS51462"/>
    </source>
</evidence>
<evidence type="ECO:0000256" key="2">
    <source>
        <dbReference type="ARBA" id="ARBA00022801"/>
    </source>
</evidence>
<protein>
    <submittedName>
        <fullName evidence="4">NUDIX domain-containing protein</fullName>
    </submittedName>
</protein>
<keyword evidence="5" id="KW-1185">Reference proteome</keyword>
<feature type="domain" description="Nudix hydrolase" evidence="3">
    <location>
        <begin position="5"/>
        <end position="134"/>
    </location>
</feature>
<dbReference type="SUPFAM" id="SSF55811">
    <property type="entry name" value="Nudix"/>
    <property type="match status" value="1"/>
</dbReference>
<reference evidence="4 5" key="1">
    <citation type="submission" date="2018-07" db="EMBL/GenBank/DDBJ databases">
        <title>Erythrobacter nanhaiensis sp. nov., a novel member of the genus Erythrobacter isolated from the South China Sea.</title>
        <authorList>
            <person name="Chen X."/>
            <person name="Liu J."/>
        </authorList>
    </citation>
    <scope>NUCLEOTIDE SEQUENCE [LARGE SCALE GENOMIC DNA]</scope>
    <source>
        <strain evidence="4 5">S-5</strain>
    </source>
</reference>
<dbReference type="InterPro" id="IPR000086">
    <property type="entry name" value="NUDIX_hydrolase_dom"/>
</dbReference>
<evidence type="ECO:0000313" key="5">
    <source>
        <dbReference type="Proteomes" id="UP000254101"/>
    </source>
</evidence>
<dbReference type="GO" id="GO:0016787">
    <property type="term" value="F:hydrolase activity"/>
    <property type="evidence" value="ECO:0007669"/>
    <property type="project" value="UniProtKB-KW"/>
</dbReference>
<dbReference type="PANTHER" id="PTHR43046:SF2">
    <property type="entry name" value="8-OXO-DGTP DIPHOSPHATASE-RELATED"/>
    <property type="match status" value="1"/>
</dbReference>
<dbReference type="PANTHER" id="PTHR43046">
    <property type="entry name" value="GDP-MANNOSE MANNOSYL HYDROLASE"/>
    <property type="match status" value="1"/>
</dbReference>
<dbReference type="InterPro" id="IPR015797">
    <property type="entry name" value="NUDIX_hydrolase-like_dom_sf"/>
</dbReference>
<name>A0A395LHL1_9SPHN</name>
<evidence type="ECO:0000313" key="4">
    <source>
        <dbReference type="EMBL" id="RDS76363.1"/>
    </source>
</evidence>
<dbReference type="PROSITE" id="PS00893">
    <property type="entry name" value="NUDIX_BOX"/>
    <property type="match status" value="1"/>
</dbReference>
<dbReference type="CDD" id="cd04690">
    <property type="entry name" value="NUDIX_Hydrolase"/>
    <property type="match status" value="1"/>
</dbReference>
<proteinExistence type="predicted"/>
<comment type="cofactor">
    <cofactor evidence="1">
        <name>Mg(2+)</name>
        <dbReference type="ChEBI" id="CHEBI:18420"/>
    </cofactor>
</comment>
<dbReference type="InterPro" id="IPR020084">
    <property type="entry name" value="NUDIX_hydrolase_CS"/>
</dbReference>
<evidence type="ECO:0000256" key="1">
    <source>
        <dbReference type="ARBA" id="ARBA00001946"/>
    </source>
</evidence>
<comment type="caution">
    <text evidence="4">The sequence shown here is derived from an EMBL/GenBank/DDBJ whole genome shotgun (WGS) entry which is preliminary data.</text>
</comment>